<keyword evidence="7" id="KW-0378">Hydrolase</keyword>
<evidence type="ECO:0000256" key="9">
    <source>
        <dbReference type="ARBA" id="ARBA00022853"/>
    </source>
</evidence>
<dbReference type="Gramene" id="Ma04_t03390.1">
    <property type="protein sequence ID" value="Ma04_p03390.1"/>
    <property type="gene ID" value="Ma04_g03390"/>
</dbReference>
<dbReference type="EnsemblPlants" id="Ma04_t03390.1">
    <property type="protein sequence ID" value="Ma04_p03390.1"/>
    <property type="gene ID" value="Ma04_g03390"/>
</dbReference>
<keyword evidence="11" id="KW-0804">Transcription</keyword>
<evidence type="ECO:0000256" key="7">
    <source>
        <dbReference type="ARBA" id="ARBA00022801"/>
    </source>
</evidence>
<evidence type="ECO:0000313" key="15">
    <source>
        <dbReference type="EnsemblPlants" id="Ma04_p03390.1"/>
    </source>
</evidence>
<dbReference type="GeneID" id="103980186"/>
<dbReference type="PRINTS" id="PR01270">
    <property type="entry name" value="HDASUPER"/>
</dbReference>
<dbReference type="OrthoDB" id="424012at2759"/>
<dbReference type="Gene3D" id="3.40.800.20">
    <property type="entry name" value="Histone deacetylase domain"/>
    <property type="match status" value="1"/>
</dbReference>
<name>A0A804IKK2_MUSAM</name>
<keyword evidence="8" id="KW-0862">Zinc</keyword>
<evidence type="ECO:0000259" key="14">
    <source>
        <dbReference type="Pfam" id="PF00850"/>
    </source>
</evidence>
<organism evidence="15 16">
    <name type="scientific">Musa acuminata subsp. malaccensis</name>
    <name type="common">Wild banana</name>
    <name type="synonym">Musa malaccensis</name>
    <dbReference type="NCBI Taxonomy" id="214687"/>
    <lineage>
        <taxon>Eukaryota</taxon>
        <taxon>Viridiplantae</taxon>
        <taxon>Streptophyta</taxon>
        <taxon>Embryophyta</taxon>
        <taxon>Tracheophyta</taxon>
        <taxon>Spermatophyta</taxon>
        <taxon>Magnoliopsida</taxon>
        <taxon>Liliopsida</taxon>
        <taxon>Zingiberales</taxon>
        <taxon>Musaceae</taxon>
        <taxon>Musa</taxon>
    </lineage>
</organism>
<feature type="domain" description="Histone deacetylase" evidence="14">
    <location>
        <begin position="33"/>
        <end position="333"/>
    </location>
</feature>
<evidence type="ECO:0000256" key="2">
    <source>
        <dbReference type="ARBA" id="ARBA00004123"/>
    </source>
</evidence>
<evidence type="ECO:0000256" key="3">
    <source>
        <dbReference type="ARBA" id="ARBA00007738"/>
    </source>
</evidence>
<accession>A0A804IKK2</accession>
<dbReference type="Proteomes" id="UP000012960">
    <property type="component" value="Unplaced"/>
</dbReference>
<evidence type="ECO:0000256" key="1">
    <source>
        <dbReference type="ARBA" id="ARBA00001947"/>
    </source>
</evidence>
<evidence type="ECO:0000256" key="5">
    <source>
        <dbReference type="ARBA" id="ARBA00022491"/>
    </source>
</evidence>
<dbReference type="InterPro" id="IPR023801">
    <property type="entry name" value="His_deacetylse_dom"/>
</dbReference>
<evidence type="ECO:0000256" key="13">
    <source>
        <dbReference type="ARBA" id="ARBA00049416"/>
    </source>
</evidence>
<evidence type="ECO:0000313" key="16">
    <source>
        <dbReference type="Proteomes" id="UP000012960"/>
    </source>
</evidence>
<dbReference type="FunFam" id="3.40.800.20:FF:000014">
    <property type="entry name" value="Histone deacetylase 15"/>
    <property type="match status" value="1"/>
</dbReference>
<comment type="subcellular location">
    <subcellularLocation>
        <location evidence="2">Nucleus</location>
    </subcellularLocation>
</comment>
<dbReference type="GO" id="GO:0005634">
    <property type="term" value="C:nucleus"/>
    <property type="evidence" value="ECO:0007669"/>
    <property type="project" value="UniProtKB-SubCell"/>
</dbReference>
<keyword evidence="6" id="KW-0479">Metal-binding</keyword>
<protein>
    <recommendedName>
        <fullName evidence="4">histone deacetylase</fullName>
        <ecNumber evidence="4">3.5.1.98</ecNumber>
    </recommendedName>
</protein>
<dbReference type="PANTHER" id="PTHR10625">
    <property type="entry name" value="HISTONE DEACETYLASE HDAC1-RELATED"/>
    <property type="match status" value="1"/>
</dbReference>
<dbReference type="EC" id="3.5.1.98" evidence="4"/>
<dbReference type="GO" id="GO:0050793">
    <property type="term" value="P:regulation of developmental process"/>
    <property type="evidence" value="ECO:0007669"/>
    <property type="project" value="UniProtKB-ARBA"/>
</dbReference>
<keyword evidence="16" id="KW-1185">Reference proteome</keyword>
<comment type="catalytic activity">
    <reaction evidence="13">
        <text>N(6)-acetyl-L-lysyl-[histone] + H2O = L-lysyl-[histone] + acetate</text>
        <dbReference type="Rhea" id="RHEA:58196"/>
        <dbReference type="Rhea" id="RHEA-COMP:9845"/>
        <dbReference type="Rhea" id="RHEA-COMP:11338"/>
        <dbReference type="ChEBI" id="CHEBI:15377"/>
        <dbReference type="ChEBI" id="CHEBI:29969"/>
        <dbReference type="ChEBI" id="CHEBI:30089"/>
        <dbReference type="ChEBI" id="CHEBI:61930"/>
        <dbReference type="EC" id="3.5.1.98"/>
    </reaction>
    <physiologicalReaction direction="left-to-right" evidence="13">
        <dbReference type="Rhea" id="RHEA:58197"/>
    </physiologicalReaction>
</comment>
<dbReference type="Gene3D" id="3.10.490.10">
    <property type="entry name" value="Gamma-glutamyl cyclotransferase-like"/>
    <property type="match status" value="1"/>
</dbReference>
<comment type="similarity">
    <text evidence="3">Belongs to the histone deacetylase family. HD type 2 subfamily.</text>
</comment>
<evidence type="ECO:0000256" key="12">
    <source>
        <dbReference type="ARBA" id="ARBA00023242"/>
    </source>
</evidence>
<keyword evidence="12" id="KW-0539">Nucleus</keyword>
<keyword evidence="5" id="KW-0678">Repressor</keyword>
<keyword evidence="9" id="KW-0156">Chromatin regulator</keyword>
<sequence>MMAASPDDSLRPRVGLIYDERMCRHTTPDGEAHPECPERIRAIWKKLESEGIPRRCVLLNARKVEDKYLASVHTQNHIELIKNISSKEFDSRRQKIASELDSIYLNVGSSEAAYLAAGSVIEASEKVAKGDLNSVIAIVRPPGHHAESNEAMGFCLFNNVAIAANYLLNEKPELGIKKILIVDWDVHHGNGTQKMFYKDPRVLFFSVHRFDFGDFYPSGDDGAYCMIGEGPGAGYNINVPWEHGQCSDADYIAVWDHVLIPIAKEYNPDIILVSAGFDAAIDDPLGGCCVTPHGYSLLLQKLMQFAQGKIVMVLEGGYNLKSIANSVLACAKVLLQEESVGSIQTATFKSTWRVIEAVRHELKGYWPVLDVELPQNLLITNSRPCPAEVTYSSSESDVENDEGTARTINFSDFVEDDVLLPLSKLKIDEELVTSNEIVDGYITWRSLLSKVEVWYASFGSNMWMPRFLCYIEGGKVEGMSAPCCGSLDKSSPKDVIWKIVPHRLLFGRSHTRTWGAGGVAFLDPERSTSDKAYLCMYRITLEQFNDVLLQENSLHQENGIIKQMASPLLDLHILEYVAKNKSLPLKTLKDGWYSTVLYLGKEDDLPILTMTCSASDVERFKSGELPASVPAKDYMNTLVNGLVEGKQLTREEAVAYVNGAATWKL</sequence>
<reference evidence="15" key="1">
    <citation type="submission" date="2021-05" db="UniProtKB">
        <authorList>
            <consortium name="EnsemblPlants"/>
        </authorList>
    </citation>
    <scope>IDENTIFICATION</scope>
    <source>
        <strain evidence="15">subsp. malaccensis</strain>
    </source>
</reference>
<keyword evidence="10" id="KW-0805">Transcription regulation</keyword>
<dbReference type="InterPro" id="IPR000286">
    <property type="entry name" value="HDACs"/>
</dbReference>
<dbReference type="GO" id="GO:0046872">
    <property type="term" value="F:metal ion binding"/>
    <property type="evidence" value="ECO:0007669"/>
    <property type="project" value="UniProtKB-KW"/>
</dbReference>
<comment type="cofactor">
    <cofactor evidence="1">
        <name>Zn(2+)</name>
        <dbReference type="ChEBI" id="CHEBI:29105"/>
    </cofactor>
</comment>
<evidence type="ECO:0000256" key="6">
    <source>
        <dbReference type="ARBA" id="ARBA00022723"/>
    </source>
</evidence>
<dbReference type="PANTHER" id="PTHR10625:SF25">
    <property type="entry name" value="HISTONE DEACETYLASE 18-RELATED"/>
    <property type="match status" value="1"/>
</dbReference>
<dbReference type="GO" id="GO:0141221">
    <property type="term" value="F:histone deacetylase activity, hydrolytic mechanism"/>
    <property type="evidence" value="ECO:0007669"/>
    <property type="project" value="UniProtKB-EC"/>
</dbReference>
<proteinExistence type="inferred from homology"/>
<dbReference type="SUPFAM" id="SSF52768">
    <property type="entry name" value="Arginase/deacetylase"/>
    <property type="match status" value="1"/>
</dbReference>
<evidence type="ECO:0000256" key="11">
    <source>
        <dbReference type="ARBA" id="ARBA00023163"/>
    </source>
</evidence>
<dbReference type="InterPro" id="IPR037138">
    <property type="entry name" value="His_deacetylse_dom_sf"/>
</dbReference>
<evidence type="ECO:0000256" key="4">
    <source>
        <dbReference type="ARBA" id="ARBA00012111"/>
    </source>
</evidence>
<dbReference type="Pfam" id="PF00850">
    <property type="entry name" value="Hist_deacetyl"/>
    <property type="match status" value="1"/>
</dbReference>
<dbReference type="GO" id="GO:0005737">
    <property type="term" value="C:cytoplasm"/>
    <property type="evidence" value="ECO:0007669"/>
    <property type="project" value="UniProtKB-ARBA"/>
</dbReference>
<evidence type="ECO:0000256" key="8">
    <source>
        <dbReference type="ARBA" id="ARBA00022833"/>
    </source>
</evidence>
<dbReference type="AlphaFoldDB" id="A0A804IKK2"/>
<evidence type="ECO:0000256" key="10">
    <source>
        <dbReference type="ARBA" id="ARBA00023015"/>
    </source>
</evidence>
<dbReference type="InterPro" id="IPR023696">
    <property type="entry name" value="Ureohydrolase_dom_sf"/>
</dbReference>